<keyword evidence="2 7" id="KW-0812">Transmembrane</keyword>
<keyword evidence="5" id="KW-1015">Disulfide bond</keyword>
<proteinExistence type="predicted"/>
<dbReference type="FunFam" id="1.20.1070.10:FF:000222">
    <property type="entry name" value="Adhesion G protein-coupled receptor G3"/>
    <property type="match status" value="1"/>
</dbReference>
<feature type="domain" description="G-protein coupled receptors family 2 profile 2" evidence="10">
    <location>
        <begin position="379"/>
        <end position="634"/>
    </location>
</feature>
<dbReference type="SMART" id="SM00303">
    <property type="entry name" value="GPS"/>
    <property type="match status" value="1"/>
</dbReference>
<dbReference type="PANTHER" id="PTHR12011:SF326">
    <property type="entry name" value="ADHESION G-PROTEIN COUPLED RECEPTOR G5"/>
    <property type="match status" value="1"/>
</dbReference>
<dbReference type="RefSeq" id="XP_034087778.1">
    <property type="nucleotide sequence ID" value="XM_034231887.1"/>
</dbReference>
<keyword evidence="4 7" id="KW-0472">Membrane</keyword>
<dbReference type="GeneID" id="117556540"/>
<feature type="transmembrane region" description="Helical" evidence="7">
    <location>
        <begin position="583"/>
        <end position="606"/>
    </location>
</feature>
<feature type="compositionally biased region" description="Basic and acidic residues" evidence="6">
    <location>
        <begin position="24"/>
        <end position="160"/>
    </location>
</feature>
<dbReference type="AlphaFoldDB" id="A0A6P8VRN9"/>
<dbReference type="GO" id="GO:0007166">
    <property type="term" value="P:cell surface receptor signaling pathway"/>
    <property type="evidence" value="ECO:0007669"/>
    <property type="project" value="InterPro"/>
</dbReference>
<evidence type="ECO:0000259" key="10">
    <source>
        <dbReference type="PROSITE" id="PS50261"/>
    </source>
</evidence>
<dbReference type="InterPro" id="IPR057244">
    <property type="entry name" value="GAIN_B"/>
</dbReference>
<evidence type="ECO:0000256" key="5">
    <source>
        <dbReference type="ARBA" id="ARBA00023157"/>
    </source>
</evidence>
<dbReference type="Gene3D" id="2.60.220.50">
    <property type="match status" value="1"/>
</dbReference>
<gene>
    <name evidence="12" type="primary">LOC117556540</name>
</gene>
<keyword evidence="8" id="KW-0732">Signal</keyword>
<dbReference type="PANTHER" id="PTHR12011">
    <property type="entry name" value="ADHESION G-PROTEIN COUPLED RECEPTOR"/>
    <property type="match status" value="1"/>
</dbReference>
<evidence type="ECO:0000256" key="1">
    <source>
        <dbReference type="ARBA" id="ARBA00004141"/>
    </source>
</evidence>
<dbReference type="Proteomes" id="UP000515161">
    <property type="component" value="Unplaced"/>
</dbReference>
<dbReference type="Gene3D" id="1.20.1070.10">
    <property type="entry name" value="Rhodopsin 7-helix transmembrane proteins"/>
    <property type="match status" value="1"/>
</dbReference>
<dbReference type="InterPro" id="IPR000203">
    <property type="entry name" value="GPS"/>
</dbReference>
<feature type="transmembrane region" description="Helical" evidence="7">
    <location>
        <begin position="415"/>
        <end position="432"/>
    </location>
</feature>
<feature type="domain" description="GAIN-B" evidence="9">
    <location>
        <begin position="227"/>
        <end position="371"/>
    </location>
</feature>
<dbReference type="GO" id="GO:0005886">
    <property type="term" value="C:plasma membrane"/>
    <property type="evidence" value="ECO:0007669"/>
    <property type="project" value="TreeGrafter"/>
</dbReference>
<evidence type="ECO:0000256" key="4">
    <source>
        <dbReference type="ARBA" id="ARBA00023136"/>
    </source>
</evidence>
<feature type="transmembrane region" description="Helical" evidence="7">
    <location>
        <begin position="541"/>
        <end position="563"/>
    </location>
</feature>
<dbReference type="Pfam" id="PF01825">
    <property type="entry name" value="GPS"/>
    <property type="match status" value="1"/>
</dbReference>
<organism evidence="11 12">
    <name type="scientific">Gymnodraco acuticeps</name>
    <name type="common">Antarctic dragonfish</name>
    <dbReference type="NCBI Taxonomy" id="8218"/>
    <lineage>
        <taxon>Eukaryota</taxon>
        <taxon>Metazoa</taxon>
        <taxon>Chordata</taxon>
        <taxon>Craniata</taxon>
        <taxon>Vertebrata</taxon>
        <taxon>Euteleostomi</taxon>
        <taxon>Actinopterygii</taxon>
        <taxon>Neopterygii</taxon>
        <taxon>Teleostei</taxon>
        <taxon>Neoteleostei</taxon>
        <taxon>Acanthomorphata</taxon>
        <taxon>Eupercaria</taxon>
        <taxon>Perciformes</taxon>
        <taxon>Notothenioidei</taxon>
        <taxon>Bathydraconidae</taxon>
        <taxon>Gymnodraco</taxon>
    </lineage>
</organism>
<dbReference type="PROSITE" id="PS50261">
    <property type="entry name" value="G_PROTEIN_RECEP_F2_4"/>
    <property type="match status" value="1"/>
</dbReference>
<dbReference type="InterPro" id="IPR000832">
    <property type="entry name" value="GPCR_2_secretin-like"/>
</dbReference>
<evidence type="ECO:0000259" key="9">
    <source>
        <dbReference type="PROSITE" id="PS50221"/>
    </source>
</evidence>
<accession>A0A6P8VRN9</accession>
<evidence type="ECO:0000256" key="3">
    <source>
        <dbReference type="ARBA" id="ARBA00022989"/>
    </source>
</evidence>
<evidence type="ECO:0000256" key="7">
    <source>
        <dbReference type="SAM" id="Phobius"/>
    </source>
</evidence>
<evidence type="ECO:0000256" key="2">
    <source>
        <dbReference type="ARBA" id="ARBA00022692"/>
    </source>
</evidence>
<dbReference type="InterPro" id="IPR046338">
    <property type="entry name" value="GAIN_dom_sf"/>
</dbReference>
<name>A0A6P8VRN9_GYMAC</name>
<dbReference type="GO" id="GO:0004930">
    <property type="term" value="F:G protein-coupled receptor activity"/>
    <property type="evidence" value="ECO:0007669"/>
    <property type="project" value="InterPro"/>
</dbReference>
<feature type="chain" id="PRO_5028365885" evidence="8">
    <location>
        <begin position="24"/>
        <end position="652"/>
    </location>
</feature>
<dbReference type="PROSITE" id="PS50221">
    <property type="entry name" value="GAIN_B"/>
    <property type="match status" value="1"/>
</dbReference>
<keyword evidence="11" id="KW-1185">Reference proteome</keyword>
<protein>
    <submittedName>
        <fullName evidence="12">Adhesion G-protein coupled receptor G5-like isoform X2</fullName>
    </submittedName>
</protein>
<dbReference type="GO" id="GO:0007189">
    <property type="term" value="P:adenylate cyclase-activating G protein-coupled receptor signaling pathway"/>
    <property type="evidence" value="ECO:0007669"/>
    <property type="project" value="TreeGrafter"/>
</dbReference>
<keyword evidence="3 7" id="KW-1133">Transmembrane helix</keyword>
<reference evidence="12" key="1">
    <citation type="submission" date="2025-08" db="UniProtKB">
        <authorList>
            <consortium name="RefSeq"/>
        </authorList>
    </citation>
    <scope>IDENTIFICATION</scope>
</reference>
<feature type="region of interest" description="Disordered" evidence="6">
    <location>
        <begin position="19"/>
        <end position="172"/>
    </location>
</feature>
<feature type="transmembrane region" description="Helical" evidence="7">
    <location>
        <begin position="612"/>
        <end position="634"/>
    </location>
</feature>
<dbReference type="InterPro" id="IPR017981">
    <property type="entry name" value="GPCR_2-like_7TM"/>
</dbReference>
<dbReference type="PRINTS" id="PR00249">
    <property type="entry name" value="GPCRSECRETIN"/>
</dbReference>
<evidence type="ECO:0000256" key="8">
    <source>
        <dbReference type="SAM" id="SignalP"/>
    </source>
</evidence>
<evidence type="ECO:0000256" key="6">
    <source>
        <dbReference type="SAM" id="MobiDB-lite"/>
    </source>
</evidence>
<feature type="transmembrane region" description="Helical" evidence="7">
    <location>
        <begin position="378"/>
        <end position="403"/>
    </location>
</feature>
<comment type="subcellular location">
    <subcellularLocation>
        <location evidence="1">Membrane</location>
        <topology evidence="1">Multi-pass membrane protein</topology>
    </subcellularLocation>
</comment>
<sequence length="652" mass="72131">MKRMKSWFLCWLVLSLLYGSNKGSNKDSDERSNKDSDERSNKDSDEGSNKDSDERSNKDSDEGSNKDSDERSNKDSDEGSNKDSDERSNKDSDEGSNKDSDEGSNKDSDEGSNKDSDEGSNKDSDEGSNKDSDEGSNKDSDEGSNKDSDEGSNRGSRLFDKCNTSKKKTQRYPDTVEGIMEHRHHGNSIEAIETLERLLEETEVNESISLSFNNSVAFLYKPNVPFKGLEIHASDKKVRSGNSVNDSDKVSVQLPRELDAGSENTIVFCMLTWPDANWTICEASAELHENRLVGLSVRGKNISGLQERVNITLAVSVNDTQKPSCVFLNVFTKDFSTDGCLTLWEPGQRNIICSCDHLTYFGVLMVSSDSLSQNDLQILTYITLIGCSLSLFALIITVLLFIAKRKVRADISMRVHINLAIALILLNLHFLPSQTVAASSSTGLCFYMAVSLHYSLLATFSWMALEGLHLYLLLVRVFNIYIRKYLLKLSLVGWGLPAVIVALVVIIDISSYGPVPLVSSNPNSTQICYIGNTTVKLVTTFGVFGLVFLFNAIMLGVTVRSVVSLHQSKMFGQSDSNRAKKDICTLLGVTALLGITWGLVFFSFGYLTTPGLYLFCILNSLQGFFIFLWFVMSLRKKGDPSTKSSVTRSTNT</sequence>
<evidence type="ECO:0000313" key="12">
    <source>
        <dbReference type="RefSeq" id="XP_034087778.1"/>
    </source>
</evidence>
<feature type="signal peptide" evidence="8">
    <location>
        <begin position="1"/>
        <end position="23"/>
    </location>
</feature>
<feature type="transmembrane region" description="Helical" evidence="7">
    <location>
        <begin position="486"/>
        <end position="507"/>
    </location>
</feature>
<evidence type="ECO:0000313" key="11">
    <source>
        <dbReference type="Proteomes" id="UP000515161"/>
    </source>
</evidence>
<dbReference type="Pfam" id="PF00002">
    <property type="entry name" value="7tm_2"/>
    <property type="match status" value="1"/>
</dbReference>
<feature type="transmembrane region" description="Helical" evidence="7">
    <location>
        <begin position="452"/>
        <end position="474"/>
    </location>
</feature>